<dbReference type="EMBL" id="KZ678446">
    <property type="protein sequence ID" value="PSR84257.1"/>
    <property type="molecule type" value="Genomic_DNA"/>
</dbReference>
<evidence type="ECO:0000313" key="8">
    <source>
        <dbReference type="EMBL" id="PSR84257.1"/>
    </source>
</evidence>
<dbReference type="Gene3D" id="3.30.360.10">
    <property type="entry name" value="Dihydrodipicolinate Reductase, domain 2"/>
    <property type="match status" value="1"/>
</dbReference>
<dbReference type="GO" id="GO:0047837">
    <property type="term" value="F:D-xylose 1-dehydrogenase (NADP+) activity"/>
    <property type="evidence" value="ECO:0007669"/>
    <property type="project" value="UniProtKB-EC"/>
</dbReference>
<dbReference type="SUPFAM" id="SSF51735">
    <property type="entry name" value="NAD(P)-binding Rossmann-fold domains"/>
    <property type="match status" value="1"/>
</dbReference>
<dbReference type="GO" id="GO:0000166">
    <property type="term" value="F:nucleotide binding"/>
    <property type="evidence" value="ECO:0007669"/>
    <property type="project" value="InterPro"/>
</dbReference>
<keyword evidence="2" id="KW-0560">Oxidoreductase</keyword>
<dbReference type="STRING" id="2025994.A0A2T3A7J2"/>
<proteinExistence type="inferred from homology"/>
<organism evidence="8 9">
    <name type="scientific">Coniella lustricola</name>
    <dbReference type="NCBI Taxonomy" id="2025994"/>
    <lineage>
        <taxon>Eukaryota</taxon>
        <taxon>Fungi</taxon>
        <taxon>Dikarya</taxon>
        <taxon>Ascomycota</taxon>
        <taxon>Pezizomycotina</taxon>
        <taxon>Sordariomycetes</taxon>
        <taxon>Sordariomycetidae</taxon>
        <taxon>Diaporthales</taxon>
        <taxon>Schizoparmaceae</taxon>
        <taxon>Coniella</taxon>
    </lineage>
</organism>
<accession>A0A2T3A7J2</accession>
<dbReference type="OrthoDB" id="6417021at2759"/>
<comment type="similarity">
    <text evidence="1">Belongs to the Gfo/Idh/MocA family.</text>
</comment>
<dbReference type="PANTHER" id="PTHR22604:SF105">
    <property type="entry name" value="TRANS-1,2-DIHYDROBENZENE-1,2-DIOL DEHYDROGENASE"/>
    <property type="match status" value="1"/>
</dbReference>
<evidence type="ECO:0000259" key="6">
    <source>
        <dbReference type="Pfam" id="PF01408"/>
    </source>
</evidence>
<feature type="domain" description="GFO/IDH/MocA-like oxidoreductase" evidence="7">
    <location>
        <begin position="195"/>
        <end position="267"/>
    </location>
</feature>
<reference evidence="8 9" key="1">
    <citation type="journal article" date="2018" name="Mycol. Prog.">
        <title>Coniella lustricola, a new species from submerged detritus.</title>
        <authorList>
            <person name="Raudabaugh D.B."/>
            <person name="Iturriaga T."/>
            <person name="Carver A."/>
            <person name="Mondo S."/>
            <person name="Pangilinan J."/>
            <person name="Lipzen A."/>
            <person name="He G."/>
            <person name="Amirebrahimi M."/>
            <person name="Grigoriev I.V."/>
            <person name="Miller A.N."/>
        </authorList>
    </citation>
    <scope>NUCLEOTIDE SEQUENCE [LARGE SCALE GENOMIC DNA]</scope>
    <source>
        <strain evidence="8 9">B22-T-1</strain>
    </source>
</reference>
<dbReference type="InterPro" id="IPR000683">
    <property type="entry name" value="Gfo/Idh/MocA-like_OxRdtase_N"/>
</dbReference>
<evidence type="ECO:0000256" key="1">
    <source>
        <dbReference type="ARBA" id="ARBA00010928"/>
    </source>
</evidence>
<dbReference type="Proteomes" id="UP000241462">
    <property type="component" value="Unassembled WGS sequence"/>
</dbReference>
<dbReference type="InterPro" id="IPR050984">
    <property type="entry name" value="Gfo/Idh/MocA_domain"/>
</dbReference>
<comment type="catalytic activity">
    <reaction evidence="5">
        <text>D-xylose + NADP(+) = D-xylono-1,5-lactone + NADPH + H(+)</text>
        <dbReference type="Rhea" id="RHEA:22000"/>
        <dbReference type="ChEBI" id="CHEBI:15378"/>
        <dbReference type="ChEBI" id="CHEBI:15867"/>
        <dbReference type="ChEBI" id="CHEBI:53455"/>
        <dbReference type="ChEBI" id="CHEBI:57783"/>
        <dbReference type="ChEBI" id="CHEBI:58349"/>
        <dbReference type="EC" id="1.1.1.179"/>
    </reaction>
</comment>
<evidence type="ECO:0000256" key="4">
    <source>
        <dbReference type="ARBA" id="ARBA00042988"/>
    </source>
</evidence>
<evidence type="ECO:0000313" key="9">
    <source>
        <dbReference type="Proteomes" id="UP000241462"/>
    </source>
</evidence>
<dbReference type="AlphaFoldDB" id="A0A2T3A7J2"/>
<dbReference type="Pfam" id="PF22725">
    <property type="entry name" value="GFO_IDH_MocA_C3"/>
    <property type="match status" value="1"/>
</dbReference>
<evidence type="ECO:0000256" key="5">
    <source>
        <dbReference type="ARBA" id="ARBA00049233"/>
    </source>
</evidence>
<dbReference type="InParanoid" id="A0A2T3A7J2"/>
<dbReference type="Gene3D" id="3.40.50.720">
    <property type="entry name" value="NAD(P)-binding Rossmann-like Domain"/>
    <property type="match status" value="1"/>
</dbReference>
<feature type="domain" description="Gfo/Idh/MocA-like oxidoreductase N-terminal" evidence="6">
    <location>
        <begin position="27"/>
        <end position="135"/>
    </location>
</feature>
<dbReference type="InterPro" id="IPR036291">
    <property type="entry name" value="NAD(P)-bd_dom_sf"/>
</dbReference>
<evidence type="ECO:0000256" key="2">
    <source>
        <dbReference type="ARBA" id="ARBA00023002"/>
    </source>
</evidence>
<protein>
    <recommendedName>
        <fullName evidence="3">D-xylose 1-dehydrogenase (NADP(+), D-xylono-1,5-lactone-forming)</fullName>
        <ecNumber evidence="3">1.1.1.179</ecNumber>
    </recommendedName>
    <alternativeName>
        <fullName evidence="4">D-xylose-NADP dehydrogenase</fullName>
    </alternativeName>
</protein>
<gene>
    <name evidence="8" type="ORF">BD289DRAFT_264471</name>
</gene>
<evidence type="ECO:0000259" key="7">
    <source>
        <dbReference type="Pfam" id="PF22725"/>
    </source>
</evidence>
<dbReference type="SUPFAM" id="SSF55347">
    <property type="entry name" value="Glyceraldehyde-3-phosphate dehydrogenase-like, C-terminal domain"/>
    <property type="match status" value="1"/>
</dbReference>
<sequence>MGAFLSALRRNQRLVFTPVVAKHDGALKIGILGAADIAPIALVNPARSNPNVVVYAVAARDKSRAAAFAKKHGIPHVKDSYDDLLNDPNIDAVYNPLPNGLHFEWTHKALAKGKHVLLEKPLTSNAEEAEALFNCELLSASRSANSGQGQAQPLILLEAFHSRFSPAFALFRTLLDQPNIEHVFASLYAPAFLFGSDNIRFQYDLGGGAAMDVGTYTIAALREAFGAEPTECMLADLERMPPPLDQCDVNFHAQLRFPNGGIGEVKGGLKGPRGLWPVEFPLIQVTHRPVAVAAADCHGLNGVSERDEVTKKRTVTFVNFILSPHYHRIEVEDEYVISSPASTGDGSRTDGTRTRRVLIKKETRKAYSWKEMGRDLPGEPWLSTYGYMLQEFVDKIQGREGTGVWISGEDSIAQMKAIDMVYEKSGLGVRPTSVYRAKVV</sequence>
<name>A0A2T3A7J2_9PEZI</name>
<evidence type="ECO:0000256" key="3">
    <source>
        <dbReference type="ARBA" id="ARBA00038984"/>
    </source>
</evidence>
<keyword evidence="9" id="KW-1185">Reference proteome</keyword>
<dbReference type="Pfam" id="PF01408">
    <property type="entry name" value="GFO_IDH_MocA"/>
    <property type="match status" value="1"/>
</dbReference>
<dbReference type="PANTHER" id="PTHR22604">
    <property type="entry name" value="OXIDOREDUCTASES"/>
    <property type="match status" value="1"/>
</dbReference>
<dbReference type="InterPro" id="IPR055170">
    <property type="entry name" value="GFO_IDH_MocA-like_dom"/>
</dbReference>
<dbReference type="EC" id="1.1.1.179" evidence="3"/>